<dbReference type="Gene3D" id="1.25.40.10">
    <property type="entry name" value="Tetratricopeptide repeat domain"/>
    <property type="match status" value="3"/>
</dbReference>
<feature type="region of interest" description="Disordered" evidence="4">
    <location>
        <begin position="231"/>
        <end position="271"/>
    </location>
</feature>
<dbReference type="PANTHER" id="PTHR44858:SF1">
    <property type="entry name" value="UDP-N-ACETYLGLUCOSAMINE--PEPTIDE N-ACETYLGLUCOSAMINYLTRANSFERASE SPINDLY-RELATED"/>
    <property type="match status" value="1"/>
</dbReference>
<feature type="compositionally biased region" description="Basic and acidic residues" evidence="4">
    <location>
        <begin position="262"/>
        <end position="271"/>
    </location>
</feature>
<keyword evidence="7" id="KW-1185">Reference proteome</keyword>
<dbReference type="SUPFAM" id="SSF56112">
    <property type="entry name" value="Protein kinase-like (PK-like)"/>
    <property type="match status" value="1"/>
</dbReference>
<dbReference type="EMBL" id="FMZA01000002">
    <property type="protein sequence ID" value="SDC05183.1"/>
    <property type="molecule type" value="Genomic_DNA"/>
</dbReference>
<evidence type="ECO:0000256" key="2">
    <source>
        <dbReference type="ARBA" id="ARBA00022803"/>
    </source>
</evidence>
<protein>
    <submittedName>
        <fullName evidence="6">TPR repeat-containing protein</fullName>
    </submittedName>
</protein>
<feature type="repeat" description="TPR" evidence="3">
    <location>
        <begin position="592"/>
        <end position="625"/>
    </location>
</feature>
<feature type="transmembrane region" description="Helical" evidence="5">
    <location>
        <begin position="338"/>
        <end position="358"/>
    </location>
</feature>
<keyword evidence="1" id="KW-0677">Repeat</keyword>
<dbReference type="PROSITE" id="PS50005">
    <property type="entry name" value="TPR"/>
    <property type="match status" value="4"/>
</dbReference>
<evidence type="ECO:0000256" key="3">
    <source>
        <dbReference type="PROSITE-ProRule" id="PRU00339"/>
    </source>
</evidence>
<feature type="repeat" description="TPR" evidence="3">
    <location>
        <begin position="504"/>
        <end position="537"/>
    </location>
</feature>
<evidence type="ECO:0000256" key="5">
    <source>
        <dbReference type="SAM" id="Phobius"/>
    </source>
</evidence>
<dbReference type="Gene3D" id="1.10.510.10">
    <property type="entry name" value="Transferase(Phosphotransferase) domain 1"/>
    <property type="match status" value="1"/>
</dbReference>
<gene>
    <name evidence="6" type="ORF">SAMN04488112_102210</name>
</gene>
<reference evidence="6 7" key="1">
    <citation type="submission" date="2016-10" db="EMBL/GenBank/DDBJ databases">
        <authorList>
            <person name="de Groot N.N."/>
        </authorList>
    </citation>
    <scope>NUCLEOTIDE SEQUENCE [LARGE SCALE GENOMIC DNA]</scope>
    <source>
        <strain evidence="6 7">DSM 45514</strain>
    </source>
</reference>
<dbReference type="SMART" id="SM00028">
    <property type="entry name" value="TPR"/>
    <property type="match status" value="5"/>
</dbReference>
<dbReference type="RefSeq" id="WP_091566275.1">
    <property type="nucleotide sequence ID" value="NZ_FMZA01000002.1"/>
</dbReference>
<evidence type="ECO:0000313" key="6">
    <source>
        <dbReference type="EMBL" id="SDC05183.1"/>
    </source>
</evidence>
<keyword evidence="2 3" id="KW-0802">TPR repeat</keyword>
<dbReference type="InterPro" id="IPR050498">
    <property type="entry name" value="Ycf3"/>
</dbReference>
<dbReference type="Proteomes" id="UP000199387">
    <property type="component" value="Unassembled WGS sequence"/>
</dbReference>
<accession>A0A1G6IFL1</accession>
<keyword evidence="5" id="KW-1133">Transmembrane helix</keyword>
<sequence>MKKKRKDEWIRGTFQVLDVYPFVAGTLYYARVHPAGGTRFLLGIDLSLMSRRIRLDSLLHRDSDALVPVEGLFVEDGVLYQILGELKGSVLAHDLQRSAPLSLSESVHLLKNVTEQWIRMDEAGWFTPIHPQNMLIDEGRLRFLYAAKEGMPAGEGSRDEKRAVYELGSLAFVMLTGSGPDADGRRLSQLRENAPRELEEWITSSLQDHASERPGMRALLEGLQGIPVHKLSETPPEAEKGGFGIPHDPFAPALIHPQPPDVPHDPLDPKEWEGWFAGEGLPIIDGHSPREMPPSGRKVWSKPDRSQVESIPSSSATPVDPSPEEESQKRFRFRRKPAVWAAVLLVLLGLGTGGYFLADGLFAADAEEAARYYGESIRLEQDDQVGEAIAKAKLAVEADPSEKDYLLHLASLYGEQKEYEKAAAVLARGIQEVPEADVYDAWAIYALYAGDLDQADTAIRKAISLDGDNPEFYEHQGSIHSARKKYDQAVQAMTKAVRLKPKEASYHHQLAAYSLKAEDLQKALQHAKEAVRLSPEEPEYHIRVGQVHLAEREQVSANKKLSSGKKKKQTAAAVQAAVDSFNRAVKVDSGNATSHYYLSIAWYYGGELKKAQQSIQQALELRPETAAYHYQYGVVLQRADDRKKAAVHYRKALELEPGNMTYKKAVDQIQ</sequence>
<evidence type="ECO:0000256" key="4">
    <source>
        <dbReference type="SAM" id="MobiDB-lite"/>
    </source>
</evidence>
<dbReference type="Pfam" id="PF13181">
    <property type="entry name" value="TPR_8"/>
    <property type="match status" value="1"/>
</dbReference>
<feature type="repeat" description="TPR" evidence="3">
    <location>
        <begin position="626"/>
        <end position="659"/>
    </location>
</feature>
<evidence type="ECO:0000256" key="1">
    <source>
        <dbReference type="ARBA" id="ARBA00022737"/>
    </source>
</evidence>
<dbReference type="SUPFAM" id="SSF48452">
    <property type="entry name" value="TPR-like"/>
    <property type="match status" value="1"/>
</dbReference>
<dbReference type="InterPro" id="IPR019734">
    <property type="entry name" value="TPR_rpt"/>
</dbReference>
<keyword evidence="5" id="KW-0472">Membrane</keyword>
<feature type="compositionally biased region" description="Polar residues" evidence="4">
    <location>
        <begin position="308"/>
        <end position="317"/>
    </location>
</feature>
<evidence type="ECO:0000313" key="7">
    <source>
        <dbReference type="Proteomes" id="UP000199387"/>
    </source>
</evidence>
<dbReference type="InterPro" id="IPR011009">
    <property type="entry name" value="Kinase-like_dom_sf"/>
</dbReference>
<dbReference type="AlphaFoldDB" id="A0A1G6IFL1"/>
<proteinExistence type="predicted"/>
<dbReference type="Pfam" id="PF13432">
    <property type="entry name" value="TPR_16"/>
    <property type="match status" value="2"/>
</dbReference>
<dbReference type="OrthoDB" id="2986993at2"/>
<keyword evidence="5" id="KW-0812">Transmembrane</keyword>
<dbReference type="InterPro" id="IPR011990">
    <property type="entry name" value="TPR-like_helical_dom_sf"/>
</dbReference>
<dbReference type="STRING" id="1236220.SAMN04488112_102210"/>
<organism evidence="6 7">
    <name type="scientific">Melghirimyces thermohalophilus</name>
    <dbReference type="NCBI Taxonomy" id="1236220"/>
    <lineage>
        <taxon>Bacteria</taxon>
        <taxon>Bacillati</taxon>
        <taxon>Bacillota</taxon>
        <taxon>Bacilli</taxon>
        <taxon>Bacillales</taxon>
        <taxon>Thermoactinomycetaceae</taxon>
        <taxon>Melghirimyces</taxon>
    </lineage>
</organism>
<name>A0A1G6IFL1_9BACL</name>
<feature type="region of interest" description="Disordered" evidence="4">
    <location>
        <begin position="283"/>
        <end position="330"/>
    </location>
</feature>
<dbReference type="PANTHER" id="PTHR44858">
    <property type="entry name" value="TETRATRICOPEPTIDE REPEAT PROTEIN 6"/>
    <property type="match status" value="1"/>
</dbReference>
<feature type="repeat" description="TPR" evidence="3">
    <location>
        <begin position="470"/>
        <end position="503"/>
    </location>
</feature>